<keyword evidence="2" id="KW-1185">Reference proteome</keyword>
<sequence length="97" mass="11464">MNPTQAYMRYTTMEIRGEWGHLVYLDLESPSLPQRLRAKVNKEGCWTWEIHVLKEIPIDNRSCKGWMFAGKTRSKATALNTARDILMREWIRRVGRV</sequence>
<gene>
    <name evidence="1" type="ORF">GCM10011571_22400</name>
</gene>
<dbReference type="EMBL" id="BMHQ01000007">
    <property type="protein sequence ID" value="GGE19969.1"/>
    <property type="molecule type" value="Genomic_DNA"/>
</dbReference>
<dbReference type="RefSeq" id="WP_188647976.1">
    <property type="nucleotide sequence ID" value="NZ_BMHQ01000007.1"/>
</dbReference>
<dbReference type="AlphaFoldDB" id="A0A8J2VI25"/>
<dbReference type="Proteomes" id="UP000625210">
    <property type="component" value="Unassembled WGS sequence"/>
</dbReference>
<comment type="caution">
    <text evidence="1">The sequence shown here is derived from an EMBL/GenBank/DDBJ whole genome shotgun (WGS) entry which is preliminary data.</text>
</comment>
<organism evidence="1 2">
    <name type="scientific">Marinithermofilum abyssi</name>
    <dbReference type="NCBI Taxonomy" id="1571185"/>
    <lineage>
        <taxon>Bacteria</taxon>
        <taxon>Bacillati</taxon>
        <taxon>Bacillota</taxon>
        <taxon>Bacilli</taxon>
        <taxon>Bacillales</taxon>
        <taxon>Thermoactinomycetaceae</taxon>
        <taxon>Marinithermofilum</taxon>
    </lineage>
</organism>
<accession>A0A8J2VI25</accession>
<reference evidence="1" key="2">
    <citation type="submission" date="2020-09" db="EMBL/GenBank/DDBJ databases">
        <authorList>
            <person name="Sun Q."/>
            <person name="Zhou Y."/>
        </authorList>
    </citation>
    <scope>NUCLEOTIDE SEQUENCE</scope>
    <source>
        <strain evidence="1">CGMCC 1.15179</strain>
    </source>
</reference>
<protein>
    <submittedName>
        <fullName evidence="1">Uncharacterized protein</fullName>
    </submittedName>
</protein>
<evidence type="ECO:0000313" key="1">
    <source>
        <dbReference type="EMBL" id="GGE19969.1"/>
    </source>
</evidence>
<evidence type="ECO:0000313" key="2">
    <source>
        <dbReference type="Proteomes" id="UP000625210"/>
    </source>
</evidence>
<proteinExistence type="predicted"/>
<reference evidence="1" key="1">
    <citation type="journal article" date="2014" name="Int. J. Syst. Evol. Microbiol.">
        <title>Complete genome sequence of Corynebacterium casei LMG S-19264T (=DSM 44701T), isolated from a smear-ripened cheese.</title>
        <authorList>
            <consortium name="US DOE Joint Genome Institute (JGI-PGF)"/>
            <person name="Walter F."/>
            <person name="Albersmeier A."/>
            <person name="Kalinowski J."/>
            <person name="Ruckert C."/>
        </authorList>
    </citation>
    <scope>NUCLEOTIDE SEQUENCE</scope>
    <source>
        <strain evidence="1">CGMCC 1.15179</strain>
    </source>
</reference>
<name>A0A8J2VI25_9BACL</name>